<dbReference type="AlphaFoldDB" id="A0AAD9Z1M9"/>
<keyword evidence="2" id="KW-0732">Signal</keyword>
<organism evidence="3 4">
    <name type="scientific">Lepraria neglecta</name>
    <dbReference type="NCBI Taxonomy" id="209136"/>
    <lineage>
        <taxon>Eukaryota</taxon>
        <taxon>Fungi</taxon>
        <taxon>Dikarya</taxon>
        <taxon>Ascomycota</taxon>
        <taxon>Pezizomycotina</taxon>
        <taxon>Lecanoromycetes</taxon>
        <taxon>OSLEUM clade</taxon>
        <taxon>Lecanoromycetidae</taxon>
        <taxon>Lecanorales</taxon>
        <taxon>Lecanorineae</taxon>
        <taxon>Stereocaulaceae</taxon>
        <taxon>Lepraria</taxon>
    </lineage>
</organism>
<evidence type="ECO:0000313" key="4">
    <source>
        <dbReference type="Proteomes" id="UP001276659"/>
    </source>
</evidence>
<reference evidence="3" key="1">
    <citation type="submission" date="2022-11" db="EMBL/GenBank/DDBJ databases">
        <title>Chromosomal genome sequence assembly and mating type (MAT) locus characterization of the leprose asexual lichenized fungus Lepraria neglecta (Nyl.) Erichsen.</title>
        <authorList>
            <person name="Allen J.L."/>
            <person name="Pfeffer B."/>
        </authorList>
    </citation>
    <scope>NUCLEOTIDE SEQUENCE</scope>
    <source>
        <strain evidence="3">Allen 5258</strain>
    </source>
</reference>
<feature type="chain" id="PRO_5041922775" evidence="2">
    <location>
        <begin position="25"/>
        <end position="324"/>
    </location>
</feature>
<evidence type="ECO:0000256" key="2">
    <source>
        <dbReference type="SAM" id="SignalP"/>
    </source>
</evidence>
<sequence length="324" mass="34624">MQLFRNALHLVSFILALGAWKATATKIEPGQPAVDCDPKDRYYLNATGASTLNDPFRTPTGPLSNGSKEWTWSVGTESYTNDTSITPGVTSIRQILWLDTDPIQIYKTPNLGYLGCGLLIHGLKQSTVAKGQDDTSGTCGSVLSDACSATLLNVTAEIGTIASDSNAEPIDQICDLWQLNTDWQKQGAPPECADTFEKWAWIEGFPFASPQIPPPCNGATATFQNSSNGGFDVRGSAPPIVAWGQSTYSATNLTAYNNLTTSITPLISVMFVNHTTDGNSSEGYSQSQLVCLRPSNVQEGSVKPSALPTSDGGQQRTAMCAPMR</sequence>
<feature type="signal peptide" evidence="2">
    <location>
        <begin position="1"/>
        <end position="24"/>
    </location>
</feature>
<evidence type="ECO:0000256" key="1">
    <source>
        <dbReference type="SAM" id="MobiDB-lite"/>
    </source>
</evidence>
<gene>
    <name evidence="3" type="ORF">OEA41_004769</name>
</gene>
<accession>A0AAD9Z1M9</accession>
<dbReference type="EMBL" id="JASNWA010000010">
    <property type="protein sequence ID" value="KAK3168322.1"/>
    <property type="molecule type" value="Genomic_DNA"/>
</dbReference>
<comment type="caution">
    <text evidence="3">The sequence shown here is derived from an EMBL/GenBank/DDBJ whole genome shotgun (WGS) entry which is preliminary data.</text>
</comment>
<feature type="compositionally biased region" description="Polar residues" evidence="1">
    <location>
        <begin position="307"/>
        <end position="317"/>
    </location>
</feature>
<evidence type="ECO:0000313" key="3">
    <source>
        <dbReference type="EMBL" id="KAK3168322.1"/>
    </source>
</evidence>
<keyword evidence="4" id="KW-1185">Reference proteome</keyword>
<proteinExistence type="predicted"/>
<protein>
    <submittedName>
        <fullName evidence="3">Uncharacterized protein</fullName>
    </submittedName>
</protein>
<feature type="region of interest" description="Disordered" evidence="1">
    <location>
        <begin position="300"/>
        <end position="324"/>
    </location>
</feature>
<dbReference type="Proteomes" id="UP001276659">
    <property type="component" value="Unassembled WGS sequence"/>
</dbReference>
<name>A0AAD9Z1M9_9LECA</name>